<dbReference type="OrthoDB" id="6698600at2759"/>
<protein>
    <submittedName>
        <fullName evidence="1">Uncharacterized protein</fullName>
    </submittedName>
</protein>
<keyword evidence="2" id="KW-1185">Reference proteome</keyword>
<sequence>MGKDLKVYDWKSLVEIYYKKTTSCHFKFNEAKRFILNKSTQLNVLVRGETSYNTDLNNGKLVVKKGAKLRSIALPDNTNGSTFDMTKHFGEKWDTMAECTFNKNVILGNTVEVTAHNRRAEDMEDHGTEDEFCEGHADEQLADHV</sequence>
<dbReference type="Proteomes" id="UP001153636">
    <property type="component" value="Chromosome 10"/>
</dbReference>
<organism evidence="1 2">
    <name type="scientific">Psylliodes chrysocephalus</name>
    <dbReference type="NCBI Taxonomy" id="3402493"/>
    <lineage>
        <taxon>Eukaryota</taxon>
        <taxon>Metazoa</taxon>
        <taxon>Ecdysozoa</taxon>
        <taxon>Arthropoda</taxon>
        <taxon>Hexapoda</taxon>
        <taxon>Insecta</taxon>
        <taxon>Pterygota</taxon>
        <taxon>Neoptera</taxon>
        <taxon>Endopterygota</taxon>
        <taxon>Coleoptera</taxon>
        <taxon>Polyphaga</taxon>
        <taxon>Cucujiformia</taxon>
        <taxon>Chrysomeloidea</taxon>
        <taxon>Chrysomelidae</taxon>
        <taxon>Galerucinae</taxon>
        <taxon>Alticini</taxon>
        <taxon>Psylliodes</taxon>
    </lineage>
</organism>
<name>A0A9P0G8K7_9CUCU</name>
<dbReference type="AlphaFoldDB" id="A0A9P0G8K7"/>
<evidence type="ECO:0000313" key="1">
    <source>
        <dbReference type="EMBL" id="CAH1100910.1"/>
    </source>
</evidence>
<gene>
    <name evidence="1" type="ORF">PSYICH_LOCUS1496</name>
</gene>
<evidence type="ECO:0000313" key="2">
    <source>
        <dbReference type="Proteomes" id="UP001153636"/>
    </source>
</evidence>
<dbReference type="EMBL" id="OV651822">
    <property type="protein sequence ID" value="CAH1100910.1"/>
    <property type="molecule type" value="Genomic_DNA"/>
</dbReference>
<accession>A0A9P0G8K7</accession>
<reference evidence="1" key="1">
    <citation type="submission" date="2022-01" db="EMBL/GenBank/DDBJ databases">
        <authorList>
            <person name="King R."/>
        </authorList>
    </citation>
    <scope>NUCLEOTIDE SEQUENCE</scope>
</reference>
<proteinExistence type="predicted"/>